<evidence type="ECO:0008006" key="3">
    <source>
        <dbReference type="Google" id="ProtNLM"/>
    </source>
</evidence>
<dbReference type="EMBL" id="CP158568">
    <property type="protein sequence ID" value="XBY44133.1"/>
    <property type="molecule type" value="Genomic_DNA"/>
</dbReference>
<dbReference type="KEGG" id="mflg:ABS361_19125"/>
<keyword evidence="1" id="KW-0812">Transmembrane</keyword>
<sequence>MSMSTVFTLALLGCFTPFVIMLIVAFAIERRIKPACARFCRYFYKFGSPSSAMVAAAIASFALLQDSAKIEAERKDDFVAFRNLACLATRFVIPFLKEVDNREPNLLTDDKIIVFDVAIKGLESIDLKRVYPPHYSDNFLDIYHQTLRAREIEKTIIRDKIIPNFNDLTNSISKTIQKDIDSINEYTKILGSRHLAKCI</sequence>
<organism evidence="2">
    <name type="scientific">Methyloraptor flagellatus</name>
    <dbReference type="NCBI Taxonomy" id="3162530"/>
    <lineage>
        <taxon>Bacteria</taxon>
        <taxon>Pseudomonadati</taxon>
        <taxon>Pseudomonadota</taxon>
        <taxon>Alphaproteobacteria</taxon>
        <taxon>Hyphomicrobiales</taxon>
        <taxon>Ancalomicrobiaceae</taxon>
        <taxon>Methyloraptor</taxon>
    </lineage>
</organism>
<evidence type="ECO:0000313" key="2">
    <source>
        <dbReference type="EMBL" id="XBY44133.1"/>
    </source>
</evidence>
<feature type="transmembrane region" description="Helical" evidence="1">
    <location>
        <begin position="6"/>
        <end position="28"/>
    </location>
</feature>
<protein>
    <recommendedName>
        <fullName evidence="3">DUF4760 domain-containing protein</fullName>
    </recommendedName>
</protein>
<reference evidence="2" key="1">
    <citation type="submission" date="2024-06" db="EMBL/GenBank/DDBJ databases">
        <title>Methylostella associata gen. nov., sp. nov., a novel Ancalomicrobiaceae-affiliated facultatively methylotrophic bacteria that feed on methanotrophs of the genus Methylococcus.</title>
        <authorList>
            <person name="Saltykova V."/>
            <person name="Danilova O.V."/>
            <person name="Oshkin I.Y."/>
            <person name="Belova S.E."/>
            <person name="Pimenov N.V."/>
            <person name="Dedysh S.N."/>
        </authorList>
    </citation>
    <scope>NUCLEOTIDE SEQUENCE</scope>
    <source>
        <strain evidence="2">S20</strain>
    </source>
</reference>
<evidence type="ECO:0000256" key="1">
    <source>
        <dbReference type="SAM" id="Phobius"/>
    </source>
</evidence>
<keyword evidence="1" id="KW-0472">Membrane</keyword>
<keyword evidence="1" id="KW-1133">Transmembrane helix</keyword>
<proteinExistence type="predicted"/>
<dbReference type="AlphaFoldDB" id="A0AAU7X895"/>
<name>A0AAU7X895_9HYPH</name>
<accession>A0AAU7X895</accession>
<dbReference type="RefSeq" id="WP_407049227.1">
    <property type="nucleotide sequence ID" value="NZ_CP158568.1"/>
</dbReference>
<gene>
    <name evidence="2" type="ORF">ABS361_19125</name>
</gene>